<dbReference type="Pfam" id="PF01796">
    <property type="entry name" value="OB_ChsH2_C"/>
    <property type="match status" value="1"/>
</dbReference>
<sequence>MNKKATIYTYSIIYTASEDFKDQTPYVIAIVEDKDSRVLSRIEGYEENKEIHIGMEVELFKTDESGNPIYKFIN</sequence>
<dbReference type="RefSeq" id="WP_151861880.1">
    <property type="nucleotide sequence ID" value="NZ_WBZC01000050.1"/>
</dbReference>
<feature type="domain" description="ChsH2 C-terminal OB-fold" evidence="1">
    <location>
        <begin position="2"/>
        <end position="59"/>
    </location>
</feature>
<keyword evidence="3" id="KW-1185">Reference proteome</keyword>
<dbReference type="SUPFAM" id="SSF50249">
    <property type="entry name" value="Nucleic acid-binding proteins"/>
    <property type="match status" value="1"/>
</dbReference>
<organism evidence="2 3">
    <name type="scientific">Alkaliphilus pronyensis</name>
    <dbReference type="NCBI Taxonomy" id="1482732"/>
    <lineage>
        <taxon>Bacteria</taxon>
        <taxon>Bacillati</taxon>
        <taxon>Bacillota</taxon>
        <taxon>Clostridia</taxon>
        <taxon>Peptostreptococcales</taxon>
        <taxon>Natronincolaceae</taxon>
        <taxon>Alkaliphilus</taxon>
    </lineage>
</organism>
<evidence type="ECO:0000259" key="1">
    <source>
        <dbReference type="Pfam" id="PF01796"/>
    </source>
</evidence>
<dbReference type="InterPro" id="IPR012340">
    <property type="entry name" value="NA-bd_OB-fold"/>
</dbReference>
<dbReference type="Proteomes" id="UP000432715">
    <property type="component" value="Unassembled WGS sequence"/>
</dbReference>
<evidence type="ECO:0000313" key="3">
    <source>
        <dbReference type="Proteomes" id="UP000432715"/>
    </source>
</evidence>
<reference evidence="2 3" key="1">
    <citation type="submission" date="2019-10" db="EMBL/GenBank/DDBJ databases">
        <title>Alkaliphilus serpentinus sp. nov. and Alkaliphilus pronyensis sp. nov., two novel anaerobic alkaliphilic species isolated from the serpentinized-hosted hydrothermal field of the Prony Bay (New Caledonia).</title>
        <authorList>
            <person name="Postec A."/>
        </authorList>
    </citation>
    <scope>NUCLEOTIDE SEQUENCE [LARGE SCALE GENOMIC DNA]</scope>
    <source>
        <strain evidence="2 3">LacV</strain>
    </source>
</reference>
<comment type="caution">
    <text evidence="2">The sequence shown here is derived from an EMBL/GenBank/DDBJ whole genome shotgun (WGS) entry which is preliminary data.</text>
</comment>
<dbReference type="AlphaFoldDB" id="A0A6I0F8Y3"/>
<evidence type="ECO:0000313" key="2">
    <source>
        <dbReference type="EMBL" id="KAB3532146.1"/>
    </source>
</evidence>
<dbReference type="EMBL" id="WBZC01000050">
    <property type="protein sequence ID" value="KAB3532146.1"/>
    <property type="molecule type" value="Genomic_DNA"/>
</dbReference>
<name>A0A6I0F8Y3_9FIRM</name>
<dbReference type="OrthoDB" id="1956257at2"/>
<protein>
    <submittedName>
        <fullName evidence="2">OB-fold domain-containing protein</fullName>
    </submittedName>
</protein>
<gene>
    <name evidence="2" type="ORF">F8154_12095</name>
</gene>
<accession>A0A6I0F8Y3</accession>
<proteinExistence type="predicted"/>
<dbReference type="InterPro" id="IPR002878">
    <property type="entry name" value="ChsH2_C"/>
</dbReference>